<dbReference type="FunCoup" id="W0DR10">
    <property type="interactions" value="420"/>
</dbReference>
<dbReference type="InterPro" id="IPR005913">
    <property type="entry name" value="dTDP_dehydrorham_reduct"/>
</dbReference>
<dbReference type="PANTHER" id="PTHR10491">
    <property type="entry name" value="DTDP-4-DEHYDRORHAMNOSE REDUCTASE"/>
    <property type="match status" value="1"/>
</dbReference>
<dbReference type="EC" id="1.1.1.133" evidence="3 6"/>
<gene>
    <name evidence="8" type="ORF">THIAE_03985</name>
</gene>
<reference evidence="8 9" key="1">
    <citation type="submission" date="2013-12" db="EMBL/GenBank/DDBJ databases">
        <authorList>
            <consortium name="DOE Joint Genome Institute"/>
            <person name="Kappler U."/>
            <person name="Huntemann M."/>
            <person name="Han J."/>
            <person name="Chen A."/>
            <person name="Kyrpides N."/>
            <person name="Mavromatis K."/>
            <person name="Markowitz V."/>
            <person name="Palaniappan K."/>
            <person name="Ivanova N."/>
            <person name="Schaumberg A."/>
            <person name="Pati A."/>
            <person name="Liolios K."/>
            <person name="Nordberg H.P."/>
            <person name="Cantor M.N."/>
            <person name="Hua S.X."/>
            <person name="Woyke T."/>
        </authorList>
    </citation>
    <scope>NUCLEOTIDE SEQUENCE [LARGE SCALE GENOMIC DNA]</scope>
    <source>
        <strain evidence="9">AL2</strain>
    </source>
</reference>
<evidence type="ECO:0000256" key="6">
    <source>
        <dbReference type="RuleBase" id="RU364082"/>
    </source>
</evidence>
<dbReference type="GO" id="GO:0009243">
    <property type="term" value="P:O antigen biosynthetic process"/>
    <property type="evidence" value="ECO:0007669"/>
    <property type="project" value="UniProtKB-UniPathway"/>
</dbReference>
<dbReference type="PANTHER" id="PTHR10491:SF4">
    <property type="entry name" value="METHIONINE ADENOSYLTRANSFERASE 2 SUBUNIT BETA"/>
    <property type="match status" value="1"/>
</dbReference>
<dbReference type="GO" id="GO:0008831">
    <property type="term" value="F:dTDP-4-dehydrorhamnose reductase activity"/>
    <property type="evidence" value="ECO:0007669"/>
    <property type="project" value="UniProtKB-EC"/>
</dbReference>
<dbReference type="AlphaFoldDB" id="W0DR10"/>
<dbReference type="Proteomes" id="UP000005380">
    <property type="component" value="Chromosome"/>
</dbReference>
<evidence type="ECO:0000256" key="5">
    <source>
        <dbReference type="ARBA" id="ARBA00048200"/>
    </source>
</evidence>
<keyword evidence="9" id="KW-1185">Reference proteome</keyword>
<dbReference type="NCBIfam" id="TIGR01214">
    <property type="entry name" value="rmlD"/>
    <property type="match status" value="1"/>
</dbReference>
<dbReference type="HOGENOM" id="CLU_045518_1_2_6"/>
<dbReference type="GO" id="GO:0019305">
    <property type="term" value="P:dTDP-rhamnose biosynthetic process"/>
    <property type="evidence" value="ECO:0007669"/>
    <property type="project" value="UniProtKB-UniPathway"/>
</dbReference>
<evidence type="ECO:0000256" key="4">
    <source>
        <dbReference type="ARBA" id="ARBA00017099"/>
    </source>
</evidence>
<dbReference type="Gene3D" id="3.90.25.10">
    <property type="entry name" value="UDP-galactose 4-epimerase, domain 1"/>
    <property type="match status" value="1"/>
</dbReference>
<evidence type="ECO:0000256" key="1">
    <source>
        <dbReference type="ARBA" id="ARBA00004781"/>
    </source>
</evidence>
<organism evidence="8 9">
    <name type="scientific">Thiomicrospira aerophila AL3</name>
    <dbReference type="NCBI Taxonomy" id="717772"/>
    <lineage>
        <taxon>Bacteria</taxon>
        <taxon>Pseudomonadati</taxon>
        <taxon>Pseudomonadota</taxon>
        <taxon>Gammaproteobacteria</taxon>
        <taxon>Thiotrichales</taxon>
        <taxon>Piscirickettsiaceae</taxon>
        <taxon>Thiomicrospira</taxon>
    </lineage>
</organism>
<proteinExistence type="inferred from homology"/>
<dbReference type="EMBL" id="CP007030">
    <property type="protein sequence ID" value="AHF01065.1"/>
    <property type="molecule type" value="Genomic_DNA"/>
</dbReference>
<comment type="similarity">
    <text evidence="2 6">Belongs to the dTDP-4-dehydrorhamnose reductase family.</text>
</comment>
<dbReference type="STRING" id="717772.THIAE_03985"/>
<dbReference type="InParanoid" id="W0DR10"/>
<dbReference type="CDD" id="cd05254">
    <property type="entry name" value="dTDP_HR_like_SDR_e"/>
    <property type="match status" value="1"/>
</dbReference>
<dbReference type="OrthoDB" id="9803892at2"/>
<name>W0DR10_9GAMM</name>
<comment type="pathway">
    <text evidence="1 6">Carbohydrate biosynthesis; dTDP-L-rhamnose biosynthesis.</text>
</comment>
<feature type="domain" description="RmlD-like substrate binding" evidence="7">
    <location>
        <begin position="4"/>
        <end position="305"/>
    </location>
</feature>
<dbReference type="UniPathway" id="UPA00281"/>
<dbReference type="InterPro" id="IPR036291">
    <property type="entry name" value="NAD(P)-bd_dom_sf"/>
</dbReference>
<sequence>MTNRILVVGKTSQLGQSLQKLVGQAYHKQALRLCERSEAISLAGYDFSFVGRDTLDLANPSAIDAFFTHHRFDVVINCAAYTNVDQAELEPELANQINYLAVKQLAKWAKLHKSFLIHISSDYVFDGTATRPYLESDLPNPINCYGQSKLKSEQACLFINPRGVIIRTSWLFSEFGHNFVKTMLRLGVMRETLAVVSDQLGSPTYATDLAQAVLSVIAHTAKSASSNMEIYHFTNAGVCSWYDFAQAIFELKAIDCQLKPITSEDYAAIAKRPAYTELNNAKIMRLPGLLRRPWQEALTECLTEINHVNPSTTTQ</sequence>
<comment type="function">
    <text evidence="6">Catalyzes the reduction of dTDP-6-deoxy-L-lyxo-4-hexulose to yield dTDP-L-rhamnose.</text>
</comment>
<dbReference type="Pfam" id="PF04321">
    <property type="entry name" value="RmlD_sub_bind"/>
    <property type="match status" value="1"/>
</dbReference>
<evidence type="ECO:0000259" key="7">
    <source>
        <dbReference type="Pfam" id="PF04321"/>
    </source>
</evidence>
<comment type="cofactor">
    <cofactor evidence="6">
        <name>Mg(2+)</name>
        <dbReference type="ChEBI" id="CHEBI:18420"/>
    </cofactor>
    <text evidence="6">Binds 1 Mg(2+) ion per monomer.</text>
</comment>
<evidence type="ECO:0000256" key="2">
    <source>
        <dbReference type="ARBA" id="ARBA00010944"/>
    </source>
</evidence>
<accession>W0DR10</accession>
<keyword evidence="6" id="KW-0521">NADP</keyword>
<protein>
    <recommendedName>
        <fullName evidence="4 6">dTDP-4-dehydrorhamnose reductase</fullName>
        <ecNumber evidence="3 6">1.1.1.133</ecNumber>
    </recommendedName>
</protein>
<dbReference type="InterPro" id="IPR029903">
    <property type="entry name" value="RmlD-like-bd"/>
</dbReference>
<dbReference type="KEGG" id="tao:THIAE_03985"/>
<dbReference type="UniPathway" id="UPA00124"/>
<comment type="catalytic activity">
    <reaction evidence="5 6">
        <text>dTDP-beta-L-rhamnose + NADP(+) = dTDP-4-dehydro-beta-L-rhamnose + NADPH + H(+)</text>
        <dbReference type="Rhea" id="RHEA:21796"/>
        <dbReference type="ChEBI" id="CHEBI:15378"/>
        <dbReference type="ChEBI" id="CHEBI:57510"/>
        <dbReference type="ChEBI" id="CHEBI:57783"/>
        <dbReference type="ChEBI" id="CHEBI:58349"/>
        <dbReference type="ChEBI" id="CHEBI:62830"/>
        <dbReference type="EC" id="1.1.1.133"/>
    </reaction>
</comment>
<evidence type="ECO:0000256" key="3">
    <source>
        <dbReference type="ARBA" id="ARBA00012929"/>
    </source>
</evidence>
<evidence type="ECO:0000313" key="8">
    <source>
        <dbReference type="EMBL" id="AHF01065.1"/>
    </source>
</evidence>
<keyword evidence="6" id="KW-0560">Oxidoreductase</keyword>
<evidence type="ECO:0000313" key="9">
    <source>
        <dbReference type="Proteomes" id="UP000005380"/>
    </source>
</evidence>
<dbReference type="SUPFAM" id="SSF51735">
    <property type="entry name" value="NAD(P)-binding Rossmann-fold domains"/>
    <property type="match status" value="1"/>
</dbReference>
<dbReference type="eggNOG" id="COG1091">
    <property type="taxonomic scope" value="Bacteria"/>
</dbReference>
<dbReference type="RefSeq" id="WP_025299297.1">
    <property type="nucleotide sequence ID" value="NZ_CP007030.1"/>
</dbReference>
<dbReference type="Gene3D" id="3.40.50.720">
    <property type="entry name" value="NAD(P)-binding Rossmann-like Domain"/>
    <property type="match status" value="1"/>
</dbReference>